<comment type="caution">
    <text evidence="1">The sequence shown here is derived from an EMBL/GenBank/DDBJ whole genome shotgun (WGS) entry which is preliminary data.</text>
</comment>
<keyword evidence="2" id="KW-1185">Reference proteome</keyword>
<sequence length="316" mass="36733">MKIEHQAGSYEFPEGMQFYYVASSNEGWNKLMENGWYAFEKSEQENNDKVKKILYNEDERRKYGIELAEMGLMQRKELEDLRECEKGNIAEILLCTAVINGALCLLLHAEYTVTLLLQAQSNNPMQGILISKFERYWSLSQSQRNKNSTAQQSSKDQIDEEYLIKWRQINQSSAYAQLFWLWNQSQERCRHPFKKKTEEDPEIFSSLPETITEPVSKTSFSKKEAASINYIYKRCLTMGITSNIIDAIQQLVKVQYEYSHPQLSQHCNLSPKAIVKFLLANEDVFEAISNSPEEEFDYKYYKALLDTSPIVNALSP</sequence>
<dbReference type="AlphaFoldDB" id="A0A9N9CK79"/>
<proteinExistence type="predicted"/>
<dbReference type="Proteomes" id="UP000789508">
    <property type="component" value="Unassembled WGS sequence"/>
</dbReference>
<dbReference type="EMBL" id="CAJVPS010004378">
    <property type="protein sequence ID" value="CAG8602946.1"/>
    <property type="molecule type" value="Genomic_DNA"/>
</dbReference>
<gene>
    <name evidence="1" type="ORF">ALEPTO_LOCUS8226</name>
</gene>
<evidence type="ECO:0000313" key="1">
    <source>
        <dbReference type="EMBL" id="CAG8602946.1"/>
    </source>
</evidence>
<organism evidence="1 2">
    <name type="scientific">Ambispora leptoticha</name>
    <dbReference type="NCBI Taxonomy" id="144679"/>
    <lineage>
        <taxon>Eukaryota</taxon>
        <taxon>Fungi</taxon>
        <taxon>Fungi incertae sedis</taxon>
        <taxon>Mucoromycota</taxon>
        <taxon>Glomeromycotina</taxon>
        <taxon>Glomeromycetes</taxon>
        <taxon>Archaeosporales</taxon>
        <taxon>Ambisporaceae</taxon>
        <taxon>Ambispora</taxon>
    </lineage>
</organism>
<name>A0A9N9CK79_9GLOM</name>
<evidence type="ECO:0000313" key="2">
    <source>
        <dbReference type="Proteomes" id="UP000789508"/>
    </source>
</evidence>
<reference evidence="1" key="1">
    <citation type="submission" date="2021-06" db="EMBL/GenBank/DDBJ databases">
        <authorList>
            <person name="Kallberg Y."/>
            <person name="Tangrot J."/>
            <person name="Rosling A."/>
        </authorList>
    </citation>
    <scope>NUCLEOTIDE SEQUENCE</scope>
    <source>
        <strain evidence="1">FL130A</strain>
    </source>
</reference>
<accession>A0A9N9CK79</accession>
<protein>
    <submittedName>
        <fullName evidence="1">9585_t:CDS:1</fullName>
    </submittedName>
</protein>